<evidence type="ECO:0000313" key="9">
    <source>
        <dbReference type="EMBL" id="OLU44213.1"/>
    </source>
</evidence>
<comment type="subunit">
    <text evidence="5">Binds ribosomal protein uS19.</text>
</comment>
<evidence type="ECO:0000313" key="10">
    <source>
        <dbReference type="Proteomes" id="UP000069771"/>
    </source>
</evidence>
<comment type="subcellular location">
    <subcellularLocation>
        <location evidence="5">Cytoplasm</location>
    </subcellularLocation>
</comment>
<dbReference type="STRING" id="1702221.AALO17_09440"/>
<dbReference type="GeneID" id="78477734"/>
<dbReference type="SUPFAM" id="SSF50346">
    <property type="entry name" value="PRC-barrel domain"/>
    <property type="match status" value="1"/>
</dbReference>
<dbReference type="GO" id="GO:0005737">
    <property type="term" value="C:cytoplasm"/>
    <property type="evidence" value="ECO:0007669"/>
    <property type="project" value="UniProtKB-SubCell"/>
</dbReference>
<dbReference type="Proteomes" id="UP000186758">
    <property type="component" value="Unassembled WGS sequence"/>
</dbReference>
<dbReference type="InterPro" id="IPR009000">
    <property type="entry name" value="Transl_B-barrel_sf"/>
</dbReference>
<keyword evidence="1 5" id="KW-0963">Cytoplasm</keyword>
<dbReference type="HAMAP" id="MF_00014">
    <property type="entry name" value="Ribosome_mat_RimM"/>
    <property type="match status" value="1"/>
</dbReference>
<evidence type="ECO:0000313" key="8">
    <source>
        <dbReference type="EMBL" id="AMK54078.1"/>
    </source>
</evidence>
<gene>
    <name evidence="5" type="primary">rimM</name>
    <name evidence="8" type="ORF">AALO17_09440</name>
    <name evidence="9" type="ORF">BO223_09000</name>
</gene>
<keyword evidence="4 5" id="KW-0143">Chaperone</keyword>
<dbReference type="AlphaFoldDB" id="A0A140DTV1"/>
<dbReference type="PANTHER" id="PTHR33692:SF1">
    <property type="entry name" value="RIBOSOME MATURATION FACTOR RIMM"/>
    <property type="match status" value="1"/>
</dbReference>
<dbReference type="EMBL" id="MPJZ01000074">
    <property type="protein sequence ID" value="OLU44213.1"/>
    <property type="molecule type" value="Genomic_DNA"/>
</dbReference>
<accession>A0A140DTV1</accession>
<reference evidence="8 10" key="1">
    <citation type="journal article" date="2016" name="Gut Pathog.">
        <title>Whole genome sequencing of "Faecalibaculum rodentium" ALO17, isolated from C57BL/6J laboratory mouse feces.</title>
        <authorList>
            <person name="Lim S."/>
            <person name="Chang D.H."/>
            <person name="Ahn S."/>
            <person name="Kim B.C."/>
        </authorList>
    </citation>
    <scope>NUCLEOTIDE SEQUENCE [LARGE SCALE GENOMIC DNA]</scope>
    <source>
        <strain evidence="8 10">Alo17</strain>
    </source>
</reference>
<feature type="domain" description="RimM N-terminal" evidence="6">
    <location>
        <begin position="4"/>
        <end position="82"/>
    </location>
</feature>
<organism evidence="8 10">
    <name type="scientific">Faecalibaculum rodentium</name>
    <dbReference type="NCBI Taxonomy" id="1702221"/>
    <lineage>
        <taxon>Bacteria</taxon>
        <taxon>Bacillati</taxon>
        <taxon>Bacillota</taxon>
        <taxon>Erysipelotrichia</taxon>
        <taxon>Erysipelotrichales</taxon>
        <taxon>Erysipelotrichaceae</taxon>
        <taxon>Faecalibaculum</taxon>
    </lineage>
</organism>
<dbReference type="Pfam" id="PF24986">
    <property type="entry name" value="PRC_RimM"/>
    <property type="match status" value="1"/>
</dbReference>
<dbReference type="OrthoDB" id="9810331at2"/>
<comment type="similarity">
    <text evidence="5">Belongs to the RimM family.</text>
</comment>
<dbReference type="InterPro" id="IPR036976">
    <property type="entry name" value="RimM_N_sf"/>
</dbReference>
<evidence type="ECO:0000313" key="11">
    <source>
        <dbReference type="Proteomes" id="UP000186758"/>
    </source>
</evidence>
<dbReference type="GO" id="GO:0005840">
    <property type="term" value="C:ribosome"/>
    <property type="evidence" value="ECO:0007669"/>
    <property type="project" value="InterPro"/>
</dbReference>
<dbReference type="InterPro" id="IPR011961">
    <property type="entry name" value="RimM"/>
</dbReference>
<dbReference type="Gene3D" id="2.30.30.240">
    <property type="entry name" value="PRC-barrel domain"/>
    <property type="match status" value="1"/>
</dbReference>
<dbReference type="PANTHER" id="PTHR33692">
    <property type="entry name" value="RIBOSOME MATURATION FACTOR RIMM"/>
    <property type="match status" value="1"/>
</dbReference>
<comment type="function">
    <text evidence="5">An accessory protein needed during the final step in the assembly of 30S ribosomal subunit, possibly for assembly of the head region. Essential for efficient processing of 16S rRNA. May be needed both before and after RbfA during the maturation of 16S rRNA. It has affinity for free ribosomal 30S subunits but not for 70S ribosomes.</text>
</comment>
<evidence type="ECO:0000256" key="5">
    <source>
        <dbReference type="HAMAP-Rule" id="MF_00014"/>
    </source>
</evidence>
<evidence type="ECO:0000259" key="7">
    <source>
        <dbReference type="Pfam" id="PF24986"/>
    </source>
</evidence>
<evidence type="ECO:0000256" key="3">
    <source>
        <dbReference type="ARBA" id="ARBA00022552"/>
    </source>
</evidence>
<keyword evidence="3 5" id="KW-0698">rRNA processing</keyword>
<evidence type="ECO:0000256" key="1">
    <source>
        <dbReference type="ARBA" id="ARBA00022490"/>
    </source>
</evidence>
<dbReference type="Gene3D" id="2.40.30.60">
    <property type="entry name" value="RimM"/>
    <property type="match status" value="1"/>
</dbReference>
<dbReference type="EMBL" id="CP011391">
    <property type="protein sequence ID" value="AMK54078.1"/>
    <property type="molecule type" value="Genomic_DNA"/>
</dbReference>
<feature type="domain" description="Ribosome maturation factor RimM PRC barrel" evidence="7">
    <location>
        <begin position="95"/>
        <end position="160"/>
    </location>
</feature>
<keyword evidence="2 5" id="KW-0690">Ribosome biogenesis</keyword>
<name>A0A140DTV1_9FIRM</name>
<dbReference type="KEGG" id="fro:AALO17_09440"/>
<evidence type="ECO:0000256" key="4">
    <source>
        <dbReference type="ARBA" id="ARBA00023186"/>
    </source>
</evidence>
<comment type="domain">
    <text evidence="5">The PRC barrel domain binds ribosomal protein uS19.</text>
</comment>
<dbReference type="InterPro" id="IPR002676">
    <property type="entry name" value="RimM_N"/>
</dbReference>
<dbReference type="RefSeq" id="WP_067555983.1">
    <property type="nucleotide sequence ID" value="NZ_CAJTBG010000044.1"/>
</dbReference>
<dbReference type="SUPFAM" id="SSF50447">
    <property type="entry name" value="Translation proteins"/>
    <property type="match status" value="1"/>
</dbReference>
<dbReference type="GO" id="GO:0006364">
    <property type="term" value="P:rRNA processing"/>
    <property type="evidence" value="ECO:0007669"/>
    <property type="project" value="UniProtKB-UniRule"/>
</dbReference>
<dbReference type="NCBIfam" id="TIGR02273">
    <property type="entry name" value="16S_RimM"/>
    <property type="match status" value="1"/>
</dbReference>
<dbReference type="InterPro" id="IPR056792">
    <property type="entry name" value="PRC_RimM"/>
</dbReference>
<dbReference type="Proteomes" id="UP000069771">
    <property type="component" value="Chromosome"/>
</dbReference>
<evidence type="ECO:0000259" key="6">
    <source>
        <dbReference type="Pfam" id="PF01782"/>
    </source>
</evidence>
<dbReference type="Pfam" id="PF01782">
    <property type="entry name" value="RimM"/>
    <property type="match status" value="1"/>
</dbReference>
<sequence length="162" mass="18145">MVRIATIINTHALKGECKLYLHTDDPATRFLPGTIFTLDTGERLKLKRFRMQKGFGYAMFEDVDTVEKAQALKGRVLELSEEELGEPGEGEYYYHQLAGSTVFNTEGTELGQVSDLLETGANLVLRVGQGKAQFLVPFVDAFIEEVDVTGKRIVIREMEGLR</sequence>
<dbReference type="GO" id="GO:0043022">
    <property type="term" value="F:ribosome binding"/>
    <property type="evidence" value="ECO:0007669"/>
    <property type="project" value="InterPro"/>
</dbReference>
<reference evidence="9 11" key="2">
    <citation type="submission" date="2016-11" db="EMBL/GenBank/DDBJ databases">
        <title>Description of two novel members of the family Erysipelotrichaceae: Ileibacterium lipovorans gen. nov., sp. nov. and Dubosiella newyorkensis, gen. nov., sp. nov.</title>
        <authorList>
            <person name="Cox L.M."/>
            <person name="Sohn J."/>
            <person name="Tyrrell K.L."/>
            <person name="Citron D.M."/>
            <person name="Lawson P.A."/>
            <person name="Patel N.B."/>
            <person name="Iizumi T."/>
            <person name="Perez-Perez G.I."/>
            <person name="Goldstein E.J."/>
            <person name="Blaser M.J."/>
        </authorList>
    </citation>
    <scope>NUCLEOTIDE SEQUENCE [LARGE SCALE GENOMIC DNA]</scope>
    <source>
        <strain evidence="9 11">NYU-BL-K8</strain>
    </source>
</reference>
<keyword evidence="10" id="KW-1185">Reference proteome</keyword>
<evidence type="ECO:0000256" key="2">
    <source>
        <dbReference type="ARBA" id="ARBA00022517"/>
    </source>
</evidence>
<dbReference type="InterPro" id="IPR011033">
    <property type="entry name" value="PRC_barrel-like_sf"/>
</dbReference>
<dbReference type="GO" id="GO:0042274">
    <property type="term" value="P:ribosomal small subunit biogenesis"/>
    <property type="evidence" value="ECO:0007669"/>
    <property type="project" value="UniProtKB-UniRule"/>
</dbReference>
<protein>
    <recommendedName>
        <fullName evidence="5">Ribosome maturation factor RimM</fullName>
    </recommendedName>
</protein>
<proteinExistence type="inferred from homology"/>